<name>A0AAU9JP62_9CILI</name>
<keyword evidence="2" id="KW-1185">Reference proteome</keyword>
<dbReference type="AlphaFoldDB" id="A0AAU9JP62"/>
<evidence type="ECO:0000313" key="1">
    <source>
        <dbReference type="EMBL" id="CAG9323521.1"/>
    </source>
</evidence>
<organism evidence="1 2">
    <name type="scientific">Blepharisma stoltei</name>
    <dbReference type="NCBI Taxonomy" id="1481888"/>
    <lineage>
        <taxon>Eukaryota</taxon>
        <taxon>Sar</taxon>
        <taxon>Alveolata</taxon>
        <taxon>Ciliophora</taxon>
        <taxon>Postciliodesmatophora</taxon>
        <taxon>Heterotrichea</taxon>
        <taxon>Heterotrichida</taxon>
        <taxon>Blepharismidae</taxon>
        <taxon>Blepharisma</taxon>
    </lineage>
</organism>
<accession>A0AAU9JP62</accession>
<protein>
    <submittedName>
        <fullName evidence="1">Uncharacterized protein</fullName>
    </submittedName>
</protein>
<dbReference type="EMBL" id="CAJZBQ010000034">
    <property type="protein sequence ID" value="CAG9323521.1"/>
    <property type="molecule type" value="Genomic_DNA"/>
</dbReference>
<evidence type="ECO:0000313" key="2">
    <source>
        <dbReference type="Proteomes" id="UP001162131"/>
    </source>
</evidence>
<reference evidence="1" key="1">
    <citation type="submission" date="2021-09" db="EMBL/GenBank/DDBJ databases">
        <authorList>
            <consortium name="AG Swart"/>
            <person name="Singh M."/>
            <person name="Singh A."/>
            <person name="Seah K."/>
            <person name="Emmerich C."/>
        </authorList>
    </citation>
    <scope>NUCLEOTIDE SEQUENCE</scope>
    <source>
        <strain evidence="1">ATCC30299</strain>
    </source>
</reference>
<proteinExistence type="predicted"/>
<dbReference type="Proteomes" id="UP001162131">
    <property type="component" value="Unassembled WGS sequence"/>
</dbReference>
<sequence length="123" mass="14556">MFWDLEISTKLSPKICFLVCFNDLWINIIKIPSEEFLNIKFLPLINNNEESAFSVLIFLKISPVLIFQIKICLSWLSIAIYFSFKENENDNNFELSPRKCLIFTPDSTFHIAIWFFNEWHAAI</sequence>
<comment type="caution">
    <text evidence="1">The sequence shown here is derived from an EMBL/GenBank/DDBJ whole genome shotgun (WGS) entry which is preliminary data.</text>
</comment>
<gene>
    <name evidence="1" type="ORF">BSTOLATCC_MIC34170</name>
</gene>